<organism evidence="1 2">
    <name type="scientific">Butyricimonas faecihominis</name>
    <dbReference type="NCBI Taxonomy" id="1472416"/>
    <lineage>
        <taxon>Bacteria</taxon>
        <taxon>Pseudomonadati</taxon>
        <taxon>Bacteroidota</taxon>
        <taxon>Bacteroidia</taxon>
        <taxon>Bacteroidales</taxon>
        <taxon>Odoribacteraceae</taxon>
        <taxon>Butyricimonas</taxon>
    </lineage>
</organism>
<gene>
    <name evidence="1" type="ORF">GGR14_001951</name>
</gene>
<reference evidence="1 2" key="1">
    <citation type="submission" date="2020-08" db="EMBL/GenBank/DDBJ databases">
        <title>Genomic Encyclopedia of Type Strains, Phase IV (KMG-IV): sequencing the most valuable type-strain genomes for metagenomic binning, comparative biology and taxonomic classification.</title>
        <authorList>
            <person name="Goeker M."/>
        </authorList>
    </citation>
    <scope>NUCLEOTIDE SEQUENCE [LARGE SCALE GENOMIC DNA]</scope>
    <source>
        <strain evidence="1 2">DSM 105721</strain>
    </source>
</reference>
<dbReference type="EMBL" id="JACIES010000004">
    <property type="protein sequence ID" value="MBB4026161.1"/>
    <property type="molecule type" value="Genomic_DNA"/>
</dbReference>
<proteinExistence type="predicted"/>
<dbReference type="Proteomes" id="UP000546007">
    <property type="component" value="Unassembled WGS sequence"/>
</dbReference>
<accession>A0A7W6HW87</accession>
<protein>
    <submittedName>
        <fullName evidence="1">Uncharacterized protein</fullName>
    </submittedName>
</protein>
<evidence type="ECO:0000313" key="2">
    <source>
        <dbReference type="Proteomes" id="UP000546007"/>
    </source>
</evidence>
<sequence length="56" mass="6617">MGFTPPTWILCRKRENSFLSRNHSIGNHKIYSVITWLSEALFPFFNVAKQYSFTFS</sequence>
<name>A0A7W6HW87_9BACT</name>
<comment type="caution">
    <text evidence="1">The sequence shown here is derived from an EMBL/GenBank/DDBJ whole genome shotgun (WGS) entry which is preliminary data.</text>
</comment>
<dbReference type="AlphaFoldDB" id="A0A7W6HW87"/>
<evidence type="ECO:0000313" key="1">
    <source>
        <dbReference type="EMBL" id="MBB4026161.1"/>
    </source>
</evidence>
<keyword evidence="2" id="KW-1185">Reference proteome</keyword>